<dbReference type="GO" id="GO:0004803">
    <property type="term" value="F:transposase activity"/>
    <property type="evidence" value="ECO:0007669"/>
    <property type="project" value="InterPro"/>
</dbReference>
<dbReference type="OrthoDB" id="9793553at2"/>
<dbReference type="InterPro" id="IPR007069">
    <property type="entry name" value="Transposase_32"/>
</dbReference>
<dbReference type="InterPro" id="IPR026889">
    <property type="entry name" value="Zn_Tnp"/>
</dbReference>
<dbReference type="GO" id="GO:0003677">
    <property type="term" value="F:DNA binding"/>
    <property type="evidence" value="ECO:0007669"/>
    <property type="project" value="InterPro"/>
</dbReference>
<feature type="domain" description="Transposase zinc-binding" evidence="2">
    <location>
        <begin position="6"/>
        <end position="97"/>
    </location>
</feature>
<evidence type="ECO:0000259" key="2">
    <source>
        <dbReference type="Pfam" id="PF14319"/>
    </source>
</evidence>
<gene>
    <name evidence="3" type="ORF">LZ24_03292</name>
</gene>
<reference evidence="3 4" key="1">
    <citation type="submission" date="2019-07" db="EMBL/GenBank/DDBJ databases">
        <title>Genome sequencing of 100 strains of the haloalkaliphilic chemolithoautotrophic sulfur-oxidizing bacterium Thioalkalivibrio.</title>
        <authorList>
            <person name="Muyzer G."/>
        </authorList>
    </citation>
    <scope>NUCLEOTIDE SEQUENCE [LARGE SCALE GENOMIC DNA]</scope>
    <source>
        <strain evidence="3 4">ASO4-4</strain>
    </source>
</reference>
<accession>A0A562R282</accession>
<dbReference type="AlphaFoldDB" id="A0A562R282"/>
<dbReference type="PANTHER" id="PTHR37023:SF1">
    <property type="entry name" value="ISSOD25 TRANSPOSASE TNPA_ISSOD25"/>
    <property type="match status" value="1"/>
</dbReference>
<proteinExistence type="predicted"/>
<dbReference type="InterPro" id="IPR054832">
    <property type="entry name" value="transpos_IS91"/>
</dbReference>
<dbReference type="Pfam" id="PF04986">
    <property type="entry name" value="Y2_Tnp"/>
    <property type="match status" value="1"/>
</dbReference>
<dbReference type="PANTHER" id="PTHR37023">
    <property type="entry name" value="TRANSPOSASE"/>
    <property type="match status" value="1"/>
</dbReference>
<evidence type="ECO:0000313" key="3">
    <source>
        <dbReference type="EMBL" id="TWI63151.1"/>
    </source>
</evidence>
<evidence type="ECO:0000313" key="4">
    <source>
        <dbReference type="Proteomes" id="UP000318307"/>
    </source>
</evidence>
<keyword evidence="4" id="KW-1185">Reference proteome</keyword>
<comment type="caution">
    <text evidence="3">The sequence shown here is derived from an EMBL/GenBank/DDBJ whole genome shotgun (WGS) entry which is preliminary data.</text>
</comment>
<dbReference type="Pfam" id="PF14319">
    <property type="entry name" value="Zn_Tnp_IS91"/>
    <property type="match status" value="1"/>
</dbReference>
<name>A0A562R282_9BACT</name>
<evidence type="ECO:0000259" key="1">
    <source>
        <dbReference type="Pfam" id="PF04986"/>
    </source>
</evidence>
<dbReference type="EMBL" id="VLLC01000052">
    <property type="protein sequence ID" value="TWI63151.1"/>
    <property type="molecule type" value="Genomic_DNA"/>
</dbReference>
<dbReference type="RefSeq" id="WP_144686756.1">
    <property type="nucleotide sequence ID" value="NZ_VLLC01000052.1"/>
</dbReference>
<organism evidence="3 4">
    <name type="scientific">Desulfobotulus alkaliphilus</name>
    <dbReference type="NCBI Taxonomy" id="622671"/>
    <lineage>
        <taxon>Bacteria</taxon>
        <taxon>Pseudomonadati</taxon>
        <taxon>Thermodesulfobacteriota</taxon>
        <taxon>Desulfobacteria</taxon>
        <taxon>Desulfobacterales</taxon>
        <taxon>Desulfobacteraceae</taxon>
        <taxon>Desulfobotulus</taxon>
    </lineage>
</organism>
<sequence>MKIIDIINEYYEPFVAMYGGTLLPGQMKALHAMRGCRSGNCGELFIQCTDCGHQEWRPLSCGHRNCPQCQHHEASQWIGRQQEKLLPVDYFMVTFTLPYELRELAYRHQKTVFSIFFSCVSSTLKDFGLRPKNLGAEIGMTMVLHTHSRKLDYHPHLHVVIPGGGIDKKRNQWKKKKGKYLFNEKALAKVFRARFLDSLNKEGLTVPRGIRSEWVVKCKGVGKGLPAIKYLSSYLYRGVISEKNIISSKDGMVTFRYTENTGKIRYRTLKGEDFLRLILKHVLPKGFRRIRDYGFLHCKAKKLLSLVQHVLRVQLESINPVPRASFSCPRCKAPMEVLFFLLRPG</sequence>
<dbReference type="Proteomes" id="UP000318307">
    <property type="component" value="Unassembled WGS sequence"/>
</dbReference>
<feature type="domain" description="Transposase IS801/IS1294" evidence="1">
    <location>
        <begin position="139"/>
        <end position="299"/>
    </location>
</feature>
<dbReference type="GO" id="GO:0006313">
    <property type="term" value="P:DNA transposition"/>
    <property type="evidence" value="ECO:0007669"/>
    <property type="project" value="InterPro"/>
</dbReference>
<protein>
    <submittedName>
        <fullName evidence="3">Transposase-like zinc-binding protein</fullName>
    </submittedName>
</protein>
<dbReference type="NCBIfam" id="NF033538">
    <property type="entry name" value="transpos_IS91"/>
    <property type="match status" value="1"/>
</dbReference>